<sequence>MELVLKRQIKKILITSLLLACNKPEAGINPNLGKPIHIDSEKQIMDIENNMAIASGNVTITQGNLKIKADKTTISFSGAQNQNIIINAYGQLIKFYQILDNGQSITGHAEKINYDIDKEQVQLSGNAYLEQTGNSIQGNCITYLINKKEMHAISYTGQHVTTIFTPSHRKDHLILKEDIKKDND</sequence>
<dbReference type="GO" id="GO:0017089">
    <property type="term" value="F:glycolipid transfer activity"/>
    <property type="evidence" value="ECO:0007669"/>
    <property type="project" value="TreeGrafter"/>
</dbReference>
<dbReference type="AlphaFoldDB" id="A0A803GCZ8"/>
<keyword evidence="3 4" id="KW-0574">Periplasm</keyword>
<evidence type="ECO:0000313" key="6">
    <source>
        <dbReference type="EMBL" id="VFP88853.1"/>
    </source>
</evidence>
<dbReference type="Proteomes" id="UP000294289">
    <property type="component" value="Chromosome"/>
</dbReference>
<feature type="domain" description="Organic solvent tolerance-like N-terminal" evidence="5">
    <location>
        <begin position="37"/>
        <end position="148"/>
    </location>
</feature>
<evidence type="ECO:0000256" key="2">
    <source>
        <dbReference type="ARBA" id="ARBA00022729"/>
    </source>
</evidence>
<dbReference type="Pfam" id="PF03968">
    <property type="entry name" value="LptD_N"/>
    <property type="match status" value="1"/>
</dbReference>
<protein>
    <recommendedName>
        <fullName evidence="4">Lipopolysaccharide export system protein LptA</fullName>
    </recommendedName>
</protein>
<reference evidence="6 7" key="1">
    <citation type="submission" date="2019-02" db="EMBL/GenBank/DDBJ databases">
        <authorList>
            <person name="Manzano-Marin A."/>
            <person name="Manzano-Marin A."/>
        </authorList>
    </citation>
    <scope>NUCLEOTIDE SEQUENCE [LARGE SCALE GENOMIC DNA]</scope>
    <source>
        <strain evidence="6 7">ErCipiceae</strain>
    </source>
</reference>
<dbReference type="OrthoDB" id="5295619at2"/>
<evidence type="ECO:0000256" key="3">
    <source>
        <dbReference type="ARBA" id="ARBA00022764"/>
    </source>
</evidence>
<dbReference type="RefSeq" id="WP_157991237.1">
    <property type="nucleotide sequence ID" value="NZ_LR217737.1"/>
</dbReference>
<evidence type="ECO:0000313" key="7">
    <source>
        <dbReference type="Proteomes" id="UP000294289"/>
    </source>
</evidence>
<dbReference type="GO" id="GO:0001530">
    <property type="term" value="F:lipopolysaccharide binding"/>
    <property type="evidence" value="ECO:0007669"/>
    <property type="project" value="InterPro"/>
</dbReference>
<organism evidence="6 7">
    <name type="scientific">Candidatus Erwinia haradaeae</name>
    <dbReference type="NCBI Taxonomy" id="1922217"/>
    <lineage>
        <taxon>Bacteria</taxon>
        <taxon>Pseudomonadati</taxon>
        <taxon>Pseudomonadota</taxon>
        <taxon>Gammaproteobacteria</taxon>
        <taxon>Enterobacterales</taxon>
        <taxon>Erwiniaceae</taxon>
        <taxon>Erwinia</taxon>
    </lineage>
</organism>
<dbReference type="GO" id="GO:0030288">
    <property type="term" value="C:outer membrane-bounded periplasmic space"/>
    <property type="evidence" value="ECO:0007669"/>
    <property type="project" value="TreeGrafter"/>
</dbReference>
<comment type="similarity">
    <text evidence="4">Belongs to the LptA family.</text>
</comment>
<name>A0A803GCZ8_9GAMM</name>
<evidence type="ECO:0000256" key="4">
    <source>
        <dbReference type="HAMAP-Rule" id="MF_01914"/>
    </source>
</evidence>
<dbReference type="InterPro" id="IPR052037">
    <property type="entry name" value="LPS_export_LptA"/>
</dbReference>
<dbReference type="EMBL" id="LR217737">
    <property type="protein sequence ID" value="VFP88853.1"/>
    <property type="molecule type" value="Genomic_DNA"/>
</dbReference>
<dbReference type="Gene3D" id="2.60.450.10">
    <property type="entry name" value="Lipopolysaccharide (LPS) transport protein A like domain"/>
    <property type="match status" value="1"/>
</dbReference>
<keyword evidence="1 4" id="KW-0813">Transport</keyword>
<dbReference type="InterPro" id="IPR005653">
    <property type="entry name" value="OstA-like_N"/>
</dbReference>
<dbReference type="HAMAP" id="MF_01914">
    <property type="entry name" value="LPS_assembly_LptA"/>
    <property type="match status" value="1"/>
</dbReference>
<comment type="subunit">
    <text evidence="4">Component of the lipopolysaccharide transport and assembly complex.</text>
</comment>
<evidence type="ECO:0000256" key="1">
    <source>
        <dbReference type="ARBA" id="ARBA00022448"/>
    </source>
</evidence>
<evidence type="ECO:0000259" key="5">
    <source>
        <dbReference type="Pfam" id="PF03968"/>
    </source>
</evidence>
<comment type="function">
    <text evidence="4">Involved in the assembly of lipopolysaccharide (LPS). Required for the translocation of LPS from the inner membrane to the outer membrane. May form a bridge between the inner membrane and the outer membrane, via interactions with LptC and LptD, thereby facilitating LPS transfer across the periplasm.</text>
</comment>
<keyword evidence="2" id="KW-0732">Signal</keyword>
<dbReference type="NCBIfam" id="TIGR03002">
    <property type="entry name" value="outer_YhbN_LptA"/>
    <property type="match status" value="1"/>
</dbReference>
<dbReference type="InterPro" id="IPR014340">
    <property type="entry name" value="LptA"/>
</dbReference>
<dbReference type="PANTHER" id="PTHR36504">
    <property type="entry name" value="LIPOPOLYSACCHARIDE EXPORT SYSTEM PROTEIN LPTA"/>
    <property type="match status" value="1"/>
</dbReference>
<dbReference type="GO" id="GO:0015920">
    <property type="term" value="P:lipopolysaccharide transport"/>
    <property type="evidence" value="ECO:0007669"/>
    <property type="project" value="UniProtKB-UniRule"/>
</dbReference>
<dbReference type="PANTHER" id="PTHR36504:SF1">
    <property type="entry name" value="LIPOPOLYSACCHARIDE EXPORT SYSTEM PROTEIN LPTA"/>
    <property type="match status" value="1"/>
</dbReference>
<dbReference type="GO" id="GO:0009279">
    <property type="term" value="C:cell outer membrane"/>
    <property type="evidence" value="ECO:0007669"/>
    <property type="project" value="TreeGrafter"/>
</dbReference>
<accession>A0A803GCZ8</accession>
<comment type="subcellular location">
    <subcellularLocation>
        <location evidence="4">Periplasm</location>
    </subcellularLocation>
</comment>
<dbReference type="GO" id="GO:0043165">
    <property type="term" value="P:Gram-negative-bacterium-type cell outer membrane assembly"/>
    <property type="evidence" value="ECO:0007669"/>
    <property type="project" value="UniProtKB-UniRule"/>
</dbReference>
<gene>
    <name evidence="4 6" type="primary">lptA</name>
    <name evidence="6" type="ORF">ERCIPICE3303_629</name>
</gene>
<proteinExistence type="inferred from homology"/>